<dbReference type="GO" id="GO:0003700">
    <property type="term" value="F:DNA-binding transcription factor activity"/>
    <property type="evidence" value="ECO:0007669"/>
    <property type="project" value="InterPro"/>
</dbReference>
<dbReference type="InterPro" id="IPR039422">
    <property type="entry name" value="MarR/SlyA-like"/>
</dbReference>
<dbReference type="Gene3D" id="1.10.10.10">
    <property type="entry name" value="Winged helix-like DNA-binding domain superfamily/Winged helix DNA-binding domain"/>
    <property type="match status" value="1"/>
</dbReference>
<dbReference type="PANTHER" id="PTHR33164">
    <property type="entry name" value="TRANSCRIPTIONAL REGULATOR, MARR FAMILY"/>
    <property type="match status" value="1"/>
</dbReference>
<dbReference type="PROSITE" id="PS01117">
    <property type="entry name" value="HTH_MARR_1"/>
    <property type="match status" value="1"/>
</dbReference>
<dbReference type="AlphaFoldDB" id="A0A1I1H6K2"/>
<accession>A0A1I1H6K2</accession>
<dbReference type="InterPro" id="IPR036390">
    <property type="entry name" value="WH_DNA-bd_sf"/>
</dbReference>
<dbReference type="GO" id="GO:0003677">
    <property type="term" value="F:DNA binding"/>
    <property type="evidence" value="ECO:0007669"/>
    <property type="project" value="UniProtKB-KW"/>
</dbReference>
<gene>
    <name evidence="5" type="ORF">SAMN04487968_104121</name>
</gene>
<keyword evidence="3" id="KW-0804">Transcription</keyword>
<dbReference type="OrthoDB" id="122135at2"/>
<dbReference type="PRINTS" id="PR00598">
    <property type="entry name" value="HTHMARR"/>
</dbReference>
<dbReference type="GO" id="GO:0006950">
    <property type="term" value="P:response to stress"/>
    <property type="evidence" value="ECO:0007669"/>
    <property type="project" value="TreeGrafter"/>
</dbReference>
<sequence>MDPVDDVAMPFLLQSAFRNLVDSVHDALDAAGFPGVRATHGFAMQAIGTGCTSVELAERLGVSKQAATKTAQALETMGFIERAANPRDRRERLLRPTRRGRTMLRLSATAFRAELSAWRERVGDADVDTTLATLAQVGRGGRSHTDLSDWTPEGG</sequence>
<dbReference type="EMBL" id="FOLB01000004">
    <property type="protein sequence ID" value="SFC16780.1"/>
    <property type="molecule type" value="Genomic_DNA"/>
</dbReference>
<dbReference type="InterPro" id="IPR036388">
    <property type="entry name" value="WH-like_DNA-bd_sf"/>
</dbReference>
<evidence type="ECO:0000313" key="5">
    <source>
        <dbReference type="EMBL" id="SFC16780.1"/>
    </source>
</evidence>
<dbReference type="STRING" id="574651.SAMN04487968_104121"/>
<keyword evidence="6" id="KW-1185">Reference proteome</keyword>
<keyword evidence="1" id="KW-0805">Transcription regulation</keyword>
<keyword evidence="2" id="KW-0238">DNA-binding</keyword>
<dbReference type="SUPFAM" id="SSF46785">
    <property type="entry name" value="Winged helix' DNA-binding domain"/>
    <property type="match status" value="1"/>
</dbReference>
<evidence type="ECO:0000256" key="1">
    <source>
        <dbReference type="ARBA" id="ARBA00023015"/>
    </source>
</evidence>
<evidence type="ECO:0000256" key="3">
    <source>
        <dbReference type="ARBA" id="ARBA00023163"/>
    </source>
</evidence>
<dbReference type="SMART" id="SM00347">
    <property type="entry name" value="HTH_MARR"/>
    <property type="match status" value="1"/>
</dbReference>
<dbReference type="InterPro" id="IPR023187">
    <property type="entry name" value="Tscrpt_reg_MarR-type_CS"/>
</dbReference>
<protein>
    <submittedName>
        <fullName evidence="5">MarR family protein</fullName>
    </submittedName>
</protein>
<dbReference type="Pfam" id="PF12802">
    <property type="entry name" value="MarR_2"/>
    <property type="match status" value="1"/>
</dbReference>
<dbReference type="RefSeq" id="WP_091121827.1">
    <property type="nucleotide sequence ID" value="NZ_FOLB01000004.1"/>
</dbReference>
<name>A0A1I1H6K2_9ACTN</name>
<evidence type="ECO:0000313" key="6">
    <source>
        <dbReference type="Proteomes" id="UP000198832"/>
    </source>
</evidence>
<organism evidence="5 6">
    <name type="scientific">Nocardioides terrae</name>
    <dbReference type="NCBI Taxonomy" id="574651"/>
    <lineage>
        <taxon>Bacteria</taxon>
        <taxon>Bacillati</taxon>
        <taxon>Actinomycetota</taxon>
        <taxon>Actinomycetes</taxon>
        <taxon>Propionibacteriales</taxon>
        <taxon>Nocardioidaceae</taxon>
        <taxon>Nocardioides</taxon>
    </lineage>
</organism>
<reference evidence="5 6" key="1">
    <citation type="submission" date="2016-10" db="EMBL/GenBank/DDBJ databases">
        <authorList>
            <person name="de Groot N.N."/>
        </authorList>
    </citation>
    <scope>NUCLEOTIDE SEQUENCE [LARGE SCALE GENOMIC DNA]</scope>
    <source>
        <strain evidence="5 6">CGMCC 1.7056</strain>
    </source>
</reference>
<dbReference type="Proteomes" id="UP000198832">
    <property type="component" value="Unassembled WGS sequence"/>
</dbReference>
<dbReference type="PROSITE" id="PS50995">
    <property type="entry name" value="HTH_MARR_2"/>
    <property type="match status" value="1"/>
</dbReference>
<dbReference type="PANTHER" id="PTHR33164:SF99">
    <property type="entry name" value="MARR FAMILY REGULATORY PROTEIN"/>
    <property type="match status" value="1"/>
</dbReference>
<feature type="domain" description="HTH marR-type" evidence="4">
    <location>
        <begin position="6"/>
        <end position="139"/>
    </location>
</feature>
<proteinExistence type="predicted"/>
<dbReference type="InterPro" id="IPR000835">
    <property type="entry name" value="HTH_MarR-typ"/>
</dbReference>
<evidence type="ECO:0000259" key="4">
    <source>
        <dbReference type="PROSITE" id="PS50995"/>
    </source>
</evidence>
<evidence type="ECO:0000256" key="2">
    <source>
        <dbReference type="ARBA" id="ARBA00023125"/>
    </source>
</evidence>